<proteinExistence type="predicted"/>
<reference evidence="1" key="1">
    <citation type="submission" date="2023-10" db="EMBL/GenBank/DDBJ databases">
        <title>Genome assembly of Pristionchus species.</title>
        <authorList>
            <person name="Yoshida K."/>
            <person name="Sommer R.J."/>
        </authorList>
    </citation>
    <scope>NUCLEOTIDE SEQUENCE</scope>
    <source>
        <strain evidence="1">RS0144</strain>
    </source>
</reference>
<evidence type="ECO:0008006" key="3">
    <source>
        <dbReference type="Google" id="ProtNLM"/>
    </source>
</evidence>
<dbReference type="EMBL" id="BTSX01000004">
    <property type="protein sequence ID" value="GMS92846.1"/>
    <property type="molecule type" value="Genomic_DNA"/>
</dbReference>
<evidence type="ECO:0000313" key="1">
    <source>
        <dbReference type="EMBL" id="GMS92846.1"/>
    </source>
</evidence>
<dbReference type="Proteomes" id="UP001432027">
    <property type="component" value="Unassembled WGS sequence"/>
</dbReference>
<organism evidence="1 2">
    <name type="scientific">Pristionchus entomophagus</name>
    <dbReference type="NCBI Taxonomy" id="358040"/>
    <lineage>
        <taxon>Eukaryota</taxon>
        <taxon>Metazoa</taxon>
        <taxon>Ecdysozoa</taxon>
        <taxon>Nematoda</taxon>
        <taxon>Chromadorea</taxon>
        <taxon>Rhabditida</taxon>
        <taxon>Rhabditina</taxon>
        <taxon>Diplogasteromorpha</taxon>
        <taxon>Diplogasteroidea</taxon>
        <taxon>Neodiplogasteridae</taxon>
        <taxon>Pristionchus</taxon>
    </lineage>
</organism>
<accession>A0AAV5TBB2</accession>
<protein>
    <recommendedName>
        <fullName evidence="3">Secreted protein</fullName>
    </recommendedName>
</protein>
<keyword evidence="2" id="KW-1185">Reference proteome</keyword>
<sequence length="112" mass="12789">MPTIPHSIGLLLIEISTGWPQSSRCSQENSTSCTSRMTLTLSISCSRMRSNSRNASLFWTRHYGYRFPVITTNTREPSTASTMVHSLELPKLRLDPYRMLTIKHSSRLTEQL</sequence>
<comment type="caution">
    <text evidence="1">The sequence shown here is derived from an EMBL/GenBank/DDBJ whole genome shotgun (WGS) entry which is preliminary data.</text>
</comment>
<dbReference type="AlphaFoldDB" id="A0AAV5TBB2"/>
<evidence type="ECO:0000313" key="2">
    <source>
        <dbReference type="Proteomes" id="UP001432027"/>
    </source>
</evidence>
<gene>
    <name evidence="1" type="ORF">PENTCL1PPCAC_15021</name>
</gene>
<name>A0AAV5TBB2_9BILA</name>